<dbReference type="GO" id="GO:0001782">
    <property type="term" value="P:B cell homeostasis"/>
    <property type="evidence" value="ECO:0007669"/>
    <property type="project" value="TreeGrafter"/>
</dbReference>
<evidence type="ECO:0000256" key="2">
    <source>
        <dbReference type="SAM" id="Phobius"/>
    </source>
</evidence>
<dbReference type="InterPro" id="IPR015384">
    <property type="entry name" value="TACI_Cys-rich-dom"/>
</dbReference>
<evidence type="ECO:0000313" key="5">
    <source>
        <dbReference type="Proteomes" id="UP000250572"/>
    </source>
</evidence>
<keyword evidence="5" id="KW-1185">Reference proteome</keyword>
<feature type="non-terminal residue" evidence="4">
    <location>
        <position position="314"/>
    </location>
</feature>
<dbReference type="InterPro" id="IPR022317">
    <property type="entry name" value="TNFR_13B"/>
</dbReference>
<dbReference type="GO" id="GO:0002244">
    <property type="term" value="P:hematopoietic progenitor cell differentiation"/>
    <property type="evidence" value="ECO:0007669"/>
    <property type="project" value="TreeGrafter"/>
</dbReference>
<evidence type="ECO:0000259" key="3">
    <source>
        <dbReference type="Pfam" id="PF09305"/>
    </source>
</evidence>
<proteinExistence type="predicted"/>
<comment type="caution">
    <text evidence="4">The sequence shown here is derived from an EMBL/GenBank/DDBJ whole genome shotgun (WGS) entry which is preliminary data.</text>
</comment>
<dbReference type="PANTHER" id="PTHR15511">
    <property type="entry name" value="TUMOR NECROSIS FACTOR RECEPTOR SUPERFAMILY MEMBER 13B"/>
    <property type="match status" value="1"/>
</dbReference>
<gene>
    <name evidence="4" type="ORF">CCH79_00003491</name>
</gene>
<accession>A0A315VDC4</accession>
<organism evidence="4 5">
    <name type="scientific">Gambusia affinis</name>
    <name type="common">Western mosquitofish</name>
    <name type="synonym">Heterandria affinis</name>
    <dbReference type="NCBI Taxonomy" id="33528"/>
    <lineage>
        <taxon>Eukaryota</taxon>
        <taxon>Metazoa</taxon>
        <taxon>Chordata</taxon>
        <taxon>Craniata</taxon>
        <taxon>Vertebrata</taxon>
        <taxon>Euteleostomi</taxon>
        <taxon>Actinopterygii</taxon>
        <taxon>Neopterygii</taxon>
        <taxon>Teleostei</taxon>
        <taxon>Neoteleostei</taxon>
        <taxon>Acanthomorphata</taxon>
        <taxon>Ovalentaria</taxon>
        <taxon>Atherinomorphae</taxon>
        <taxon>Cyprinodontiformes</taxon>
        <taxon>Poeciliidae</taxon>
        <taxon>Poeciliinae</taxon>
        <taxon>Gambusia</taxon>
    </lineage>
</organism>
<evidence type="ECO:0000313" key="4">
    <source>
        <dbReference type="EMBL" id="PWA21377.1"/>
    </source>
</evidence>
<name>A0A315VDC4_GAMAF</name>
<feature type="transmembrane region" description="Helical" evidence="2">
    <location>
        <begin position="170"/>
        <end position="193"/>
    </location>
</feature>
<sequence>MSANSAHGPTVSLFQRRAERLHSSSTLWCCYALLCIRQKVLLNAKHFLHMCLRGLQGAMGKRCKEGEQRDILTRSCVPCHMLCQQLPASPSCAIYCEPVFCKAKPGHYYDRLVRRCMKCADICGKHPAECSPHCLTQSPLTTTKRLPSEVSKQAVNTKPPLGPLDPAIQLYALLGLCTILLLSSLCLALVVLLRRGKAKNSNTKPTSTKKQKQTSAVQPGQESGFPESKTGGSLKDCPASSTHPPCRESSEDSYPTETCMCVHCFPDLRGLSQDSSRQQRPSDSFYQQGILHRAHIQNGGSLWTGGSLSASGPK</sequence>
<feature type="region of interest" description="Disordered" evidence="1">
    <location>
        <begin position="198"/>
        <end position="252"/>
    </location>
</feature>
<keyword evidence="2" id="KW-1133">Transmembrane helix</keyword>
<keyword evidence="2" id="KW-0812">Transmembrane</keyword>
<dbReference type="Pfam" id="PF09305">
    <property type="entry name" value="TACI-CRD2"/>
    <property type="match status" value="1"/>
</dbReference>
<dbReference type="SUPFAM" id="SSF57586">
    <property type="entry name" value="TNF receptor-like"/>
    <property type="match status" value="1"/>
</dbReference>
<dbReference type="Gene3D" id="4.10.1290.10">
    <property type="entry name" value="Tumor necrosis factor receptor superfamily"/>
    <property type="match status" value="2"/>
</dbReference>
<evidence type="ECO:0000256" key="1">
    <source>
        <dbReference type="SAM" id="MobiDB-lite"/>
    </source>
</evidence>
<keyword evidence="2" id="KW-0472">Membrane</keyword>
<dbReference type="EMBL" id="NHOQ01001904">
    <property type="protein sequence ID" value="PWA21377.1"/>
    <property type="molecule type" value="Genomic_DNA"/>
</dbReference>
<dbReference type="PANTHER" id="PTHR15511:SF2">
    <property type="entry name" value="TUMOR NECROSIS FACTOR RECEPTOR SUPERFAMILY MEMBER 13B"/>
    <property type="match status" value="1"/>
</dbReference>
<dbReference type="GO" id="GO:0005886">
    <property type="term" value="C:plasma membrane"/>
    <property type="evidence" value="ECO:0007669"/>
    <property type="project" value="InterPro"/>
</dbReference>
<dbReference type="AlphaFoldDB" id="A0A315VDC4"/>
<dbReference type="Proteomes" id="UP000250572">
    <property type="component" value="Unassembled WGS sequence"/>
</dbReference>
<feature type="domain" description="TACI cysteine-rich" evidence="3">
    <location>
        <begin position="101"/>
        <end position="134"/>
    </location>
</feature>
<dbReference type="STRING" id="33528.ENSGAFP00000002850"/>
<dbReference type="GO" id="GO:0030889">
    <property type="term" value="P:negative regulation of B cell proliferation"/>
    <property type="evidence" value="ECO:0007669"/>
    <property type="project" value="TreeGrafter"/>
</dbReference>
<reference evidence="4 5" key="1">
    <citation type="journal article" date="2018" name="G3 (Bethesda)">
        <title>A High-Quality Reference Genome for the Invasive Mosquitofish Gambusia affinis Using a Chicago Library.</title>
        <authorList>
            <person name="Hoffberg S.L."/>
            <person name="Troendle N.J."/>
            <person name="Glenn T.C."/>
            <person name="Mahmud O."/>
            <person name="Louha S."/>
            <person name="Chalopin D."/>
            <person name="Bennetzen J.L."/>
            <person name="Mauricio R."/>
        </authorList>
    </citation>
    <scope>NUCLEOTIDE SEQUENCE [LARGE SCALE GENOMIC DNA]</scope>
    <source>
        <strain evidence="4">NE01/NJP1002.9</strain>
        <tissue evidence="4">Muscle</tissue>
    </source>
</reference>
<protein>
    <recommendedName>
        <fullName evidence="3">TACI cysteine-rich domain-containing protein</fullName>
    </recommendedName>
</protein>